<evidence type="ECO:0000313" key="1">
    <source>
        <dbReference type="EMBL" id="KAK0155806.1"/>
    </source>
</evidence>
<gene>
    <name evidence="1" type="ORF">N1851_001689</name>
</gene>
<sequence>MFCAFSVTKRPLKREDKGKMEADHIPPMDSLKRAEKEPNFNELKNRNKVLYDMVMSVKTTNGRKKLLAITVHAHHHRGALSTGSRKESDAARGVVARSIARGEARLMLKQAMIIAHPYCAQKMRENAGLTVFLKMINYYCEKGLINESEKSDLEKYVNKDGYLEEYSPEYQQILKVVRRFAQTLGPDATSSHSIVNLGSPCFCTLLQRAKSPLAANHRLRMYHRPSSSKPPAAQVMRQTESPGEANVDTAGVETAQLTHMDRTTGRTGVEMEALYDMCKAVSHDIIITEPEDEGKMEADHIPPMDSLKRAENEDNFNEFQNRNEVLYDMVMMSLTTTGRNKLLAITVLAHHHRGALSTGSSKESDAARGVVARSIARGEARLMLKQAMIIAHPYCAQKMRENAETKIDETKAFYRTVFLKMINYYCEKGLINEIEKSDLEEYVNKDGYLEEYSPEYKQILEAVRRSQR</sequence>
<evidence type="ECO:0000313" key="2">
    <source>
        <dbReference type="Proteomes" id="UP001174136"/>
    </source>
</evidence>
<dbReference type="InterPro" id="IPR036522">
    <property type="entry name" value="MoaC_sf"/>
</dbReference>
<dbReference type="AlphaFoldDB" id="A0AA47P9A6"/>
<protein>
    <submittedName>
        <fullName evidence="1">Uncharacterized protein</fullName>
    </submittedName>
</protein>
<dbReference type="GO" id="GO:0006777">
    <property type="term" value="P:Mo-molybdopterin cofactor biosynthetic process"/>
    <property type="evidence" value="ECO:0007669"/>
    <property type="project" value="InterPro"/>
</dbReference>
<reference evidence="1" key="1">
    <citation type="journal article" date="2023" name="Front. Mar. Sci.">
        <title>A new Merluccius polli reference genome to investigate the effects of global change in West African waters.</title>
        <authorList>
            <person name="Mateo J.L."/>
            <person name="Blanco-Fernandez C."/>
            <person name="Garcia-Vazquez E."/>
            <person name="Machado-Schiaffino G."/>
        </authorList>
    </citation>
    <scope>NUCLEOTIDE SEQUENCE</scope>
    <source>
        <strain evidence="1">C29</strain>
        <tissue evidence="1">Fin</tissue>
    </source>
</reference>
<dbReference type="EMBL" id="JAOPHQ010000088">
    <property type="protein sequence ID" value="KAK0155806.1"/>
    <property type="molecule type" value="Genomic_DNA"/>
</dbReference>
<organism evidence="1 2">
    <name type="scientific">Merluccius polli</name>
    <name type="common">Benguela hake</name>
    <name type="synonym">Merluccius cadenati</name>
    <dbReference type="NCBI Taxonomy" id="89951"/>
    <lineage>
        <taxon>Eukaryota</taxon>
        <taxon>Metazoa</taxon>
        <taxon>Chordata</taxon>
        <taxon>Craniata</taxon>
        <taxon>Vertebrata</taxon>
        <taxon>Euteleostomi</taxon>
        <taxon>Actinopterygii</taxon>
        <taxon>Neopterygii</taxon>
        <taxon>Teleostei</taxon>
        <taxon>Neoteleostei</taxon>
        <taxon>Acanthomorphata</taxon>
        <taxon>Zeiogadaria</taxon>
        <taxon>Gadariae</taxon>
        <taxon>Gadiformes</taxon>
        <taxon>Gadoidei</taxon>
        <taxon>Merlucciidae</taxon>
        <taxon>Merluccius</taxon>
    </lineage>
</organism>
<dbReference type="SUPFAM" id="SSF55040">
    <property type="entry name" value="Molybdenum cofactor biosynthesis protein C, MoaC"/>
    <property type="match status" value="1"/>
</dbReference>
<accession>A0AA47P9A6</accession>
<name>A0AA47P9A6_MERPO</name>
<proteinExistence type="predicted"/>
<dbReference type="Proteomes" id="UP001174136">
    <property type="component" value="Unassembled WGS sequence"/>
</dbReference>
<comment type="caution">
    <text evidence="1">The sequence shown here is derived from an EMBL/GenBank/DDBJ whole genome shotgun (WGS) entry which is preliminary data.</text>
</comment>
<keyword evidence="2" id="KW-1185">Reference proteome</keyword>